<feature type="transmembrane region" description="Helical" evidence="2">
    <location>
        <begin position="46"/>
        <end position="71"/>
    </location>
</feature>
<reference evidence="3 4" key="1">
    <citation type="submission" date="2018-02" db="EMBL/GenBank/DDBJ databases">
        <title>Discovery of a pederin family compound in a non-symbiotic bloom-forming cyanobacterium.</title>
        <authorList>
            <person name="Kust A."/>
            <person name="Mares J."/>
            <person name="Jokela J."/>
            <person name="Urajova P."/>
            <person name="Hajek J."/>
            <person name="Saurav K."/>
            <person name="Voracova K."/>
            <person name="Fewer D.P."/>
            <person name="Haapaniemi E."/>
            <person name="Permi P."/>
            <person name="Rehakova K."/>
            <person name="Sivonen K."/>
            <person name="Hrouzek P."/>
        </authorList>
    </citation>
    <scope>NUCLEOTIDE SEQUENCE [LARGE SCALE GENOMIC DNA]</scope>
    <source>
        <strain evidence="3 4">CHARLIE-1</strain>
    </source>
</reference>
<protein>
    <submittedName>
        <fullName evidence="3">Uncharacterized protein</fullName>
    </submittedName>
</protein>
<comment type="caution">
    <text evidence="3">The sequence shown here is derived from an EMBL/GenBank/DDBJ whole genome shotgun (WGS) entry which is preliminary data.</text>
</comment>
<evidence type="ECO:0000313" key="4">
    <source>
        <dbReference type="Proteomes" id="UP000239589"/>
    </source>
</evidence>
<name>A0A2S6CSI9_9CYAN</name>
<keyword evidence="2" id="KW-1133">Transmembrane helix</keyword>
<accession>A0A2S6CSI9</accession>
<keyword evidence="2" id="KW-0472">Membrane</keyword>
<dbReference type="AlphaFoldDB" id="A0A2S6CSI9"/>
<feature type="coiled-coil region" evidence="1">
    <location>
        <begin position="167"/>
        <end position="198"/>
    </location>
</feature>
<evidence type="ECO:0000256" key="1">
    <source>
        <dbReference type="SAM" id="Coils"/>
    </source>
</evidence>
<feature type="transmembrane region" description="Helical" evidence="2">
    <location>
        <begin position="77"/>
        <end position="97"/>
    </location>
</feature>
<keyword evidence="1" id="KW-0175">Coiled coil</keyword>
<sequence>MDLNLQNINLYTSESDVVTTIMSQRLQKLKLQEPRLKLVFPRAIPAFIWLFMILASFTMLGISVISFYLNLIVISKVYYDLGVFLVCLLLIPLIVSWRKYVQNTKKHKNQWHLSRTEPINIVEIESYFSDQKNNFITTYQEYVNHVHQKIENVEKIQHLGSTTLDEVQSLQNRISQAVDRLETLKNNYFARLDNVELELKNRLIDHKSDQEVEVVIESQILVERLEEEVEAINYYLQAVDEMGWK</sequence>
<proteinExistence type="predicted"/>
<evidence type="ECO:0000256" key="2">
    <source>
        <dbReference type="SAM" id="Phobius"/>
    </source>
</evidence>
<keyword evidence="2" id="KW-0812">Transmembrane</keyword>
<organism evidence="3 4">
    <name type="scientific">Cuspidothrix issatschenkoi CHARLIE-1</name>
    <dbReference type="NCBI Taxonomy" id="2052836"/>
    <lineage>
        <taxon>Bacteria</taxon>
        <taxon>Bacillati</taxon>
        <taxon>Cyanobacteriota</taxon>
        <taxon>Cyanophyceae</taxon>
        <taxon>Nostocales</taxon>
        <taxon>Aphanizomenonaceae</taxon>
        <taxon>Cuspidothrix</taxon>
    </lineage>
</organism>
<dbReference type="RefSeq" id="WP_104388431.1">
    <property type="nucleotide sequence ID" value="NZ_PGEM01000102.1"/>
</dbReference>
<evidence type="ECO:0000313" key="3">
    <source>
        <dbReference type="EMBL" id="PPJ62689.1"/>
    </source>
</evidence>
<dbReference type="Proteomes" id="UP000239589">
    <property type="component" value="Unassembled WGS sequence"/>
</dbReference>
<dbReference type="EMBL" id="PGEM01000102">
    <property type="protein sequence ID" value="PPJ62689.1"/>
    <property type="molecule type" value="Genomic_DNA"/>
</dbReference>
<dbReference type="OrthoDB" id="9821928at2"/>
<keyword evidence="4" id="KW-1185">Reference proteome</keyword>
<gene>
    <name evidence="3" type="ORF">CUN59_14075</name>
</gene>